<evidence type="ECO:0000313" key="2">
    <source>
        <dbReference type="EMBL" id="OMO56950.1"/>
    </source>
</evidence>
<dbReference type="Proteomes" id="UP000188268">
    <property type="component" value="Unassembled WGS sequence"/>
</dbReference>
<feature type="compositionally biased region" description="Basic and acidic residues" evidence="1">
    <location>
        <begin position="18"/>
        <end position="30"/>
    </location>
</feature>
<name>A0A1R3GFZ9_COCAP</name>
<gene>
    <name evidence="2" type="ORF">CCACVL1_26095</name>
</gene>
<dbReference type="Gramene" id="OMO56950">
    <property type="protein sequence ID" value="OMO56950"/>
    <property type="gene ID" value="CCACVL1_26095"/>
</dbReference>
<sequence>MGPNPNPIKGQMWGRGGGTHERPIFQDKTRNVGTQFLTIEKNTTGEAK</sequence>
<evidence type="ECO:0000313" key="3">
    <source>
        <dbReference type="Proteomes" id="UP000188268"/>
    </source>
</evidence>
<reference evidence="2 3" key="1">
    <citation type="submission" date="2013-09" db="EMBL/GenBank/DDBJ databases">
        <title>Corchorus capsularis genome sequencing.</title>
        <authorList>
            <person name="Alam M."/>
            <person name="Haque M.S."/>
            <person name="Islam M.S."/>
            <person name="Emdad E.M."/>
            <person name="Islam M.M."/>
            <person name="Ahmed B."/>
            <person name="Halim A."/>
            <person name="Hossen Q.M.M."/>
            <person name="Hossain M.Z."/>
            <person name="Ahmed R."/>
            <person name="Khan M.M."/>
            <person name="Islam R."/>
            <person name="Rashid M.M."/>
            <person name="Khan S.A."/>
            <person name="Rahman M.S."/>
            <person name="Alam M."/>
        </authorList>
    </citation>
    <scope>NUCLEOTIDE SEQUENCE [LARGE SCALE GENOMIC DNA]</scope>
    <source>
        <strain evidence="3">cv. CVL-1</strain>
        <tissue evidence="2">Whole seedling</tissue>
    </source>
</reference>
<protein>
    <submittedName>
        <fullName evidence="2">Uncharacterized protein</fullName>
    </submittedName>
</protein>
<dbReference type="EMBL" id="AWWV01014437">
    <property type="protein sequence ID" value="OMO56950.1"/>
    <property type="molecule type" value="Genomic_DNA"/>
</dbReference>
<feature type="region of interest" description="Disordered" evidence="1">
    <location>
        <begin position="1"/>
        <end position="32"/>
    </location>
</feature>
<evidence type="ECO:0000256" key="1">
    <source>
        <dbReference type="SAM" id="MobiDB-lite"/>
    </source>
</evidence>
<keyword evidence="3" id="KW-1185">Reference proteome</keyword>
<proteinExistence type="predicted"/>
<comment type="caution">
    <text evidence="2">The sequence shown here is derived from an EMBL/GenBank/DDBJ whole genome shotgun (WGS) entry which is preliminary data.</text>
</comment>
<dbReference type="AlphaFoldDB" id="A0A1R3GFZ9"/>
<organism evidence="2 3">
    <name type="scientific">Corchorus capsularis</name>
    <name type="common">Jute</name>
    <dbReference type="NCBI Taxonomy" id="210143"/>
    <lineage>
        <taxon>Eukaryota</taxon>
        <taxon>Viridiplantae</taxon>
        <taxon>Streptophyta</taxon>
        <taxon>Embryophyta</taxon>
        <taxon>Tracheophyta</taxon>
        <taxon>Spermatophyta</taxon>
        <taxon>Magnoliopsida</taxon>
        <taxon>eudicotyledons</taxon>
        <taxon>Gunneridae</taxon>
        <taxon>Pentapetalae</taxon>
        <taxon>rosids</taxon>
        <taxon>malvids</taxon>
        <taxon>Malvales</taxon>
        <taxon>Malvaceae</taxon>
        <taxon>Grewioideae</taxon>
        <taxon>Apeibeae</taxon>
        <taxon>Corchorus</taxon>
    </lineage>
</organism>
<accession>A0A1R3GFZ9</accession>